<dbReference type="InterPro" id="IPR043169">
    <property type="entry name" value="PMM_cap"/>
</dbReference>
<comment type="subunit">
    <text evidence="4">Homodimer.</text>
</comment>
<protein>
    <recommendedName>
        <fullName evidence="5">phosphomannomutase</fullName>
        <ecNumber evidence="5">5.4.2.8</ecNumber>
    </recommendedName>
</protein>
<keyword evidence="11" id="KW-1185">Reference proteome</keyword>
<comment type="subcellular location">
    <subcellularLocation>
        <location evidence="1">Cytoplasm</location>
    </subcellularLocation>
</comment>
<keyword evidence="8" id="KW-0460">Magnesium</keyword>
<evidence type="ECO:0000256" key="2">
    <source>
        <dbReference type="ARBA" id="ARBA00004699"/>
    </source>
</evidence>
<evidence type="ECO:0000256" key="4">
    <source>
        <dbReference type="ARBA" id="ARBA00011738"/>
    </source>
</evidence>
<organism evidence="10 11">
    <name type="scientific">Cotonvirus japonicus</name>
    <dbReference type="NCBI Taxonomy" id="2811091"/>
    <lineage>
        <taxon>Viruses</taxon>
        <taxon>Varidnaviria</taxon>
        <taxon>Bamfordvirae</taxon>
        <taxon>Nucleocytoviricota</taxon>
        <taxon>Megaviricetes</taxon>
        <taxon>Imitervirales</taxon>
        <taxon>Mimiviridae</taxon>
        <taxon>Megamimivirinae</taxon>
        <taxon>Cotonvirus</taxon>
        <taxon>Cotonvirus japonicum</taxon>
    </lineage>
</organism>
<dbReference type="PROSITE" id="PS00318">
    <property type="entry name" value="HMG_COA_REDUCTASE_2"/>
    <property type="match status" value="1"/>
</dbReference>
<reference evidence="10 11" key="1">
    <citation type="submission" date="2021-02" db="EMBL/GenBank/DDBJ databases">
        <title>Cotonvirus japonicus, which uses Golgi apparatus of host cells for its virion factory, phylogenetically links tailed tupanvirus and icosahedral mimivirus.</title>
        <authorList>
            <person name="Takahashi H."/>
            <person name="Fukaya S."/>
            <person name="Song C."/>
            <person name="Murata K."/>
            <person name="Takemura M."/>
        </authorList>
    </citation>
    <scope>NUCLEOTIDE SEQUENCE [LARGE SCALE GENOMIC DNA]</scope>
</reference>
<dbReference type="Proteomes" id="UP001321479">
    <property type="component" value="Segment"/>
</dbReference>
<evidence type="ECO:0000256" key="1">
    <source>
        <dbReference type="ARBA" id="ARBA00004496"/>
    </source>
</evidence>
<evidence type="ECO:0000313" key="10">
    <source>
        <dbReference type="EMBL" id="BCS83345.1"/>
    </source>
</evidence>
<proteinExistence type="inferred from homology"/>
<dbReference type="EMBL" id="AP024483">
    <property type="protein sequence ID" value="BCS83345.1"/>
    <property type="molecule type" value="Genomic_DNA"/>
</dbReference>
<keyword evidence="9" id="KW-0413">Isomerase</keyword>
<evidence type="ECO:0000256" key="6">
    <source>
        <dbReference type="ARBA" id="ARBA00022490"/>
    </source>
</evidence>
<dbReference type="Gene3D" id="3.40.50.1000">
    <property type="entry name" value="HAD superfamily/HAD-like"/>
    <property type="match status" value="1"/>
</dbReference>
<keyword evidence="7" id="KW-0479">Metal-binding</keyword>
<sequence>MTIILFDVDGTLTPSGQEIQQEMIECLNTITSLPNIELGLVGGGTYDKIKSQLLESISLFKYVFAECGAVIYVNGKLIQEKSMFDHCNREKLNYIIKIALSKISKMPIMYSGCQIDCRKGLVYISPPGMQATDYERNYFIESDKKFNLRENLLNQLKTLDIDQEFEICYGGNVGIAVYPVGWNKAQIMDFINDNVIFDKIYFFGDRTDPTGNDYPLYSHHQITGISVTDYFDTIIKLGKIFLSNHKPLH</sequence>
<dbReference type="PANTHER" id="PTHR10466">
    <property type="entry name" value="PHOSPHOMANNOMUTASE"/>
    <property type="match status" value="1"/>
</dbReference>
<evidence type="ECO:0000256" key="8">
    <source>
        <dbReference type="ARBA" id="ARBA00022842"/>
    </source>
</evidence>
<evidence type="ECO:0000313" key="11">
    <source>
        <dbReference type="Proteomes" id="UP001321479"/>
    </source>
</evidence>
<dbReference type="InterPro" id="IPR023076">
    <property type="entry name" value="HMG_CoA_Rdtase_CS"/>
</dbReference>
<dbReference type="Gene3D" id="3.30.1240.20">
    <property type="match status" value="1"/>
</dbReference>
<dbReference type="NCBIfam" id="TIGR01484">
    <property type="entry name" value="HAD-SF-IIB"/>
    <property type="match status" value="1"/>
</dbReference>
<evidence type="ECO:0000256" key="5">
    <source>
        <dbReference type="ARBA" id="ARBA00012730"/>
    </source>
</evidence>
<accession>A0ABM7NT47</accession>
<dbReference type="SUPFAM" id="SSF56784">
    <property type="entry name" value="HAD-like"/>
    <property type="match status" value="1"/>
</dbReference>
<dbReference type="InterPro" id="IPR023214">
    <property type="entry name" value="HAD_sf"/>
</dbReference>
<evidence type="ECO:0000256" key="9">
    <source>
        <dbReference type="ARBA" id="ARBA00023235"/>
    </source>
</evidence>
<dbReference type="EC" id="5.4.2.8" evidence="5"/>
<dbReference type="PANTHER" id="PTHR10466:SF0">
    <property type="entry name" value="PHOSPHOMANNOMUTASE"/>
    <property type="match status" value="1"/>
</dbReference>
<dbReference type="RefSeq" id="YP_010841953.1">
    <property type="nucleotide sequence ID" value="NC_079139.1"/>
</dbReference>
<name>A0ABM7NT47_9VIRU</name>
<dbReference type="InterPro" id="IPR005002">
    <property type="entry name" value="PMM"/>
</dbReference>
<dbReference type="InterPro" id="IPR006379">
    <property type="entry name" value="HAD-SF_hydro_IIB"/>
</dbReference>
<dbReference type="Pfam" id="PF03332">
    <property type="entry name" value="PMM"/>
    <property type="match status" value="1"/>
</dbReference>
<evidence type="ECO:0000256" key="3">
    <source>
        <dbReference type="ARBA" id="ARBA00009736"/>
    </source>
</evidence>
<dbReference type="GeneID" id="80558550"/>
<comment type="similarity">
    <text evidence="3">Belongs to the eukaryotic PMM family.</text>
</comment>
<comment type="pathway">
    <text evidence="2">Nucleotide-sugar biosynthesis; GDP-alpha-D-mannose biosynthesis; alpha-D-mannose 1-phosphate from D-fructose 6-phosphate: step 2/2.</text>
</comment>
<dbReference type="InterPro" id="IPR036412">
    <property type="entry name" value="HAD-like_sf"/>
</dbReference>
<evidence type="ECO:0000256" key="7">
    <source>
        <dbReference type="ARBA" id="ARBA00022723"/>
    </source>
</evidence>
<keyword evidence="6" id="KW-0963">Cytoplasm</keyword>